<evidence type="ECO:0000313" key="4">
    <source>
        <dbReference type="Proteomes" id="UP001161017"/>
    </source>
</evidence>
<dbReference type="SUPFAM" id="SSF52540">
    <property type="entry name" value="P-loop containing nucleoside triphosphate hydrolases"/>
    <property type="match status" value="1"/>
</dbReference>
<dbReference type="SUPFAM" id="SSF48403">
    <property type="entry name" value="Ankyrin repeat"/>
    <property type="match status" value="1"/>
</dbReference>
<keyword evidence="4" id="KW-1185">Reference proteome</keyword>
<dbReference type="Proteomes" id="UP001161017">
    <property type="component" value="Unassembled WGS sequence"/>
</dbReference>
<dbReference type="Gene3D" id="1.25.40.20">
    <property type="entry name" value="Ankyrin repeat-containing domain"/>
    <property type="match status" value="1"/>
</dbReference>
<keyword evidence="1" id="KW-0677">Repeat</keyword>
<dbReference type="InterPro" id="IPR056884">
    <property type="entry name" value="NPHP3-like_N"/>
</dbReference>
<dbReference type="AlphaFoldDB" id="A0AA43TV00"/>
<organism evidence="3 4">
    <name type="scientific">Ramalina farinacea</name>
    <dbReference type="NCBI Taxonomy" id="258253"/>
    <lineage>
        <taxon>Eukaryota</taxon>
        <taxon>Fungi</taxon>
        <taxon>Dikarya</taxon>
        <taxon>Ascomycota</taxon>
        <taxon>Pezizomycotina</taxon>
        <taxon>Lecanoromycetes</taxon>
        <taxon>OSLEUM clade</taxon>
        <taxon>Lecanoromycetidae</taxon>
        <taxon>Lecanorales</taxon>
        <taxon>Lecanorineae</taxon>
        <taxon>Ramalinaceae</taxon>
        <taxon>Ramalina</taxon>
    </lineage>
</organism>
<dbReference type="InterPro" id="IPR027417">
    <property type="entry name" value="P-loop_NTPase"/>
</dbReference>
<accession>A0AA43TV00</accession>
<protein>
    <recommendedName>
        <fullName evidence="2">Nephrocystin 3-like N-terminal domain-containing protein</fullName>
    </recommendedName>
</protein>
<name>A0AA43TV00_9LECA</name>
<gene>
    <name evidence="3" type="ORF">OHK93_008341</name>
</gene>
<dbReference type="PANTHER" id="PTHR10039:SF16">
    <property type="entry name" value="GPI INOSITOL-DEACYLASE"/>
    <property type="match status" value="1"/>
</dbReference>
<dbReference type="PANTHER" id="PTHR10039">
    <property type="entry name" value="AMELOGENIN"/>
    <property type="match status" value="1"/>
</dbReference>
<evidence type="ECO:0000313" key="3">
    <source>
        <dbReference type="EMBL" id="MDI1489063.1"/>
    </source>
</evidence>
<dbReference type="Pfam" id="PF24883">
    <property type="entry name" value="NPHP3_N"/>
    <property type="match status" value="1"/>
</dbReference>
<proteinExistence type="predicted"/>
<reference evidence="3" key="1">
    <citation type="journal article" date="2023" name="Genome Biol. Evol.">
        <title>First Whole Genome Sequence and Flow Cytometry Genome Size Data for the Lichen-Forming Fungus Ramalina farinacea (Ascomycota).</title>
        <authorList>
            <person name="Llewellyn T."/>
            <person name="Mian S."/>
            <person name="Hill R."/>
            <person name="Leitch I.J."/>
            <person name="Gaya E."/>
        </authorList>
    </citation>
    <scope>NUCLEOTIDE SEQUENCE</scope>
    <source>
        <strain evidence="3">LIQ254RAFAR</strain>
    </source>
</reference>
<comment type="caution">
    <text evidence="3">The sequence shown here is derived from an EMBL/GenBank/DDBJ whole genome shotgun (WGS) entry which is preliminary data.</text>
</comment>
<dbReference type="InterPro" id="IPR036770">
    <property type="entry name" value="Ankyrin_rpt-contain_sf"/>
</dbReference>
<dbReference type="EMBL" id="JAPUFD010000008">
    <property type="protein sequence ID" value="MDI1489063.1"/>
    <property type="molecule type" value="Genomic_DNA"/>
</dbReference>
<feature type="domain" description="Nephrocystin 3-like N-terminal" evidence="2">
    <location>
        <begin position="178"/>
        <end position="339"/>
    </location>
</feature>
<evidence type="ECO:0000256" key="1">
    <source>
        <dbReference type="ARBA" id="ARBA00022737"/>
    </source>
</evidence>
<dbReference type="Gene3D" id="3.40.50.300">
    <property type="entry name" value="P-loop containing nucleotide triphosphate hydrolases"/>
    <property type="match status" value="1"/>
</dbReference>
<sequence>MAEVLIAGPAAIAIIQISDRIIGLCKHYIETVRDAPSDLKTILVEISFLKTALENLNTLTTCTGNSSDYNHVSEKLKDPINECLRLVHKLEKLFPSDISPSSNNGSKRQKTKVAFAQLAWPLKESKARKLLDLIRLLKETFILELTSQSRQRQEIYKWLQHTDPSSLYYKLQRDYEPNTGNWVFRTPEWLDWIASKNRCLWIHGIPGAGKSVLMSHLIKNIEEYCEMPESDGCVYVYYFCFYGHNQDEGKPFLRWLINQLCRKKKLVLSGVLSMYNYGGEPSLVDLLKALEEILREFKTVYVVIDALDESLPRHDMLEVVRHIVKDTRSQNLQLLASSRREVDIQNLMETISIPLSMDNGYVGEDIKCYVHATIRYSSEKFKRFPTDLLREIEDAVSAGAKGITSNAFGLGYFYDEDTIKELCGCLIKMAPEEGYCRDSKGRHYEYVNCVSFAHYTVREYVDSGGLLRDQVAELATPTKMLAQQPLKVVFQAAHRLHLNTVGMQKMASTDSRDLGETINTDFNVSCGLSALVALRNKAKEIAQDDHLFRLAFGLIDPSNSCFGSLCSMAKQMKDYSQFFSLMDTFGQFWKVELMEPGSPRAMQLLCLLTWVDYTESNFLLIKRFVEQVGIRHLTQEKLRVKTEMMLDGEPIDCVVDGSVIEAAAQGTFLSWMGQGFQQLLDLSGNLFDPAKVLLSYIAGDSQYDKGEDVIIRKLLQHGADPNARTQKATLLQIAAYNHDEIGVRLLLEAKADPNEAGSGVQSPWEEASYMSQYNQLFGASPLYISRYHDFGPKSWQLKEEAEYIRKNVQALLLKHGAKSFLRPESALILRS</sequence>
<evidence type="ECO:0000259" key="2">
    <source>
        <dbReference type="Pfam" id="PF24883"/>
    </source>
</evidence>